<dbReference type="EMBL" id="ATDL01000015">
    <property type="protein sequence ID" value="ERJ58989.1"/>
    <property type="molecule type" value="Genomic_DNA"/>
</dbReference>
<evidence type="ECO:0000313" key="1">
    <source>
        <dbReference type="EMBL" id="ERJ58989.1"/>
    </source>
</evidence>
<evidence type="ECO:0000313" key="2">
    <source>
        <dbReference type="Proteomes" id="UP000016584"/>
    </source>
</evidence>
<proteinExistence type="predicted"/>
<dbReference type="Proteomes" id="UP000016584">
    <property type="component" value="Unassembled WGS sequence"/>
</dbReference>
<dbReference type="PATRIC" id="fig|1346330.5.peg.2319"/>
<dbReference type="OrthoDB" id="1098513at2"/>
<protein>
    <submittedName>
        <fullName evidence="1">Uncharacterized protein</fullName>
    </submittedName>
</protein>
<sequence length="192" mass="22264">MSKYQIFEIENYAINAVKEDRLALSITQKELARTINDNEESNFVGVAESNKNTTTYNVRHLQQFASLFNHIASQKTDEELFMLGARRNYHFTDYLPDKALNDILVEKNIVFIPNRLKASGALILLSEAKDKFIENWHTVREFCDYANSCYMQSWETSHFSSALEYAVKQGKFEKQETAVLFRKATLESLNLK</sequence>
<comment type="caution">
    <text evidence="1">The sequence shown here is derived from an EMBL/GenBank/DDBJ whole genome shotgun (WGS) entry which is preliminary data.</text>
</comment>
<name>U2J202_9SPHI</name>
<dbReference type="STRING" id="1346330.M472_09425"/>
<gene>
    <name evidence="1" type="ORF">M472_09425</name>
</gene>
<organism evidence="1 2">
    <name type="scientific">Sphingobacterium paucimobilis HER1398</name>
    <dbReference type="NCBI Taxonomy" id="1346330"/>
    <lineage>
        <taxon>Bacteria</taxon>
        <taxon>Pseudomonadati</taxon>
        <taxon>Bacteroidota</taxon>
        <taxon>Sphingobacteriia</taxon>
        <taxon>Sphingobacteriales</taxon>
        <taxon>Sphingobacteriaceae</taxon>
        <taxon>Sphingobacterium</taxon>
    </lineage>
</organism>
<dbReference type="AlphaFoldDB" id="U2J202"/>
<keyword evidence="2" id="KW-1185">Reference proteome</keyword>
<dbReference type="RefSeq" id="WP_021070482.1">
    <property type="nucleotide sequence ID" value="NZ_ATDL01000015.1"/>
</dbReference>
<reference evidence="1 2" key="1">
    <citation type="journal article" date="2013" name="Genome Announc.">
        <title>The Draft Genome Sequence of Sphingomonas paucimobilis Strain HER1398 (Proteobacteria), Host to the Giant PAU Phage, Indicates That It Is a Member of the Genus Sphingobacterium (Bacteroidetes).</title>
        <authorList>
            <person name="White R.A.III."/>
            <person name="Suttle C.A."/>
        </authorList>
    </citation>
    <scope>NUCLEOTIDE SEQUENCE [LARGE SCALE GENOMIC DNA]</scope>
    <source>
        <strain evidence="1 2">HER1398</strain>
    </source>
</reference>
<accession>U2J202</accession>